<evidence type="ECO:0000256" key="4">
    <source>
        <dbReference type="ARBA" id="ARBA00023242"/>
    </source>
</evidence>
<sequence>MGKASGVKQRRRKHYGYCKNLKKKNQRLRNPITITSKPLREAWDPKKSYVKNMESMGLSDNPNKTIDARKNEEKKVVKMEVINELEAIANAPRGKNLRLPPEVVKFCVYMLERHGENYYAMAKDPKNYYQDTPAQIEKKIKKFKNVPSAWNGYLRAKGLIEDESKPEDEYHIDINEITNNVGHTQTQSSMKN</sequence>
<evidence type="ECO:0000256" key="3">
    <source>
        <dbReference type="ARBA" id="ARBA00015522"/>
    </source>
</evidence>
<evidence type="ECO:0000313" key="5">
    <source>
        <dbReference type="EMBL" id="GFQ69564.1"/>
    </source>
</evidence>
<gene>
    <name evidence="5" type="primary">Nop16</name>
    <name evidence="5" type="ORF">TNCT_110631</name>
</gene>
<comment type="subcellular location">
    <subcellularLocation>
        <location evidence="1">Nucleus</location>
        <location evidence="1">Nucleolus</location>
    </subcellularLocation>
</comment>
<keyword evidence="4" id="KW-0539">Nucleus</keyword>
<dbReference type="EMBL" id="BMAO01030679">
    <property type="protein sequence ID" value="GFQ69564.1"/>
    <property type="molecule type" value="Genomic_DNA"/>
</dbReference>
<dbReference type="Proteomes" id="UP000887116">
    <property type="component" value="Unassembled WGS sequence"/>
</dbReference>
<comment type="similarity">
    <text evidence="2">Belongs to the NOP16 family.</text>
</comment>
<name>A0A8X6GLQ4_TRICU</name>
<accession>A0A8X6GLQ4</accession>
<dbReference type="OrthoDB" id="285729at2759"/>
<evidence type="ECO:0000256" key="2">
    <source>
        <dbReference type="ARBA" id="ARBA00008479"/>
    </source>
</evidence>
<dbReference type="PANTHER" id="PTHR13243">
    <property type="entry name" value="HSPC111 PROTEIN-RELATED"/>
    <property type="match status" value="1"/>
</dbReference>
<dbReference type="GO" id="GO:0042273">
    <property type="term" value="P:ribosomal large subunit biogenesis"/>
    <property type="evidence" value="ECO:0007669"/>
    <property type="project" value="TreeGrafter"/>
</dbReference>
<keyword evidence="6" id="KW-1185">Reference proteome</keyword>
<proteinExistence type="inferred from homology"/>
<comment type="caution">
    <text evidence="5">The sequence shown here is derived from an EMBL/GenBank/DDBJ whole genome shotgun (WGS) entry which is preliminary data.</text>
</comment>
<reference evidence="5" key="1">
    <citation type="submission" date="2020-07" db="EMBL/GenBank/DDBJ databases">
        <title>Multicomponent nature underlies the extraordinary mechanical properties of spider dragline silk.</title>
        <authorList>
            <person name="Kono N."/>
            <person name="Nakamura H."/>
            <person name="Mori M."/>
            <person name="Yoshida Y."/>
            <person name="Ohtoshi R."/>
            <person name="Malay A.D."/>
            <person name="Moran D.A.P."/>
            <person name="Tomita M."/>
            <person name="Numata K."/>
            <person name="Arakawa K."/>
        </authorList>
    </citation>
    <scope>NUCLEOTIDE SEQUENCE</scope>
</reference>
<dbReference type="AlphaFoldDB" id="A0A8X6GLQ4"/>
<dbReference type="GO" id="GO:0005730">
    <property type="term" value="C:nucleolus"/>
    <property type="evidence" value="ECO:0007669"/>
    <property type="project" value="UniProtKB-SubCell"/>
</dbReference>
<protein>
    <recommendedName>
        <fullName evidence="3">Nucleolar protein 16</fullName>
    </recommendedName>
</protein>
<dbReference type="PANTHER" id="PTHR13243:SF1">
    <property type="entry name" value="NUCLEOLAR PROTEIN 16"/>
    <property type="match status" value="1"/>
</dbReference>
<evidence type="ECO:0000256" key="1">
    <source>
        <dbReference type="ARBA" id="ARBA00004604"/>
    </source>
</evidence>
<dbReference type="InterPro" id="IPR019002">
    <property type="entry name" value="Ribosome_biogenesis_Nop16"/>
</dbReference>
<dbReference type="Pfam" id="PF09420">
    <property type="entry name" value="Nop16"/>
    <property type="match status" value="1"/>
</dbReference>
<evidence type="ECO:0000313" key="6">
    <source>
        <dbReference type="Proteomes" id="UP000887116"/>
    </source>
</evidence>
<organism evidence="5 6">
    <name type="scientific">Trichonephila clavata</name>
    <name type="common">Joro spider</name>
    <name type="synonym">Nephila clavata</name>
    <dbReference type="NCBI Taxonomy" id="2740835"/>
    <lineage>
        <taxon>Eukaryota</taxon>
        <taxon>Metazoa</taxon>
        <taxon>Ecdysozoa</taxon>
        <taxon>Arthropoda</taxon>
        <taxon>Chelicerata</taxon>
        <taxon>Arachnida</taxon>
        <taxon>Araneae</taxon>
        <taxon>Araneomorphae</taxon>
        <taxon>Entelegynae</taxon>
        <taxon>Araneoidea</taxon>
        <taxon>Nephilidae</taxon>
        <taxon>Trichonephila</taxon>
    </lineage>
</organism>